<keyword evidence="3" id="KW-1185">Reference proteome</keyword>
<sequence length="493" mass="55088">MIKNLLKTTLLSCLFFNGYAVASYHWVDADDLHLRADIQLLADVGVITTPTTTYPVMWSGVMKGINNANVEDLAPNIQDAYYRVVSRYNEYHDNDSVTKVSLAASNETQRFQHVGSPVKDKAEASLEHTGQKGRFVYNLKANYAYDAEDGDDLTLDGSYLSMLLGNWVFTAGSYDQTYGQGWDTQITKSTNARPLPSLTLTRNSPDAFDIPVLEWLGPWAITTGVSWMNDDDYREIENTLLWSFRASIKPIHNLELGLSRTAQICGDGKSCGAGTWWDMLSGDSNVTSGENPANQLAAVDIRWGDTLYGVPYGIYWESMGEDGFSIDPFPSYQAKSYLVGADVTYRVSSQVVKTFFEYTDTNAHCLGIDGDCTYEHSVYKGGYRYQGRSIGSTYDNDNKTYVLGFIGFSDNGHKWKSNLRYLDLNMDNRNAPSPGGNTVTAIAEQATQIDFTYIWPLFGGEIEAGSAYTYSTYTDNIANNHQVDVWAKWDYTF</sequence>
<reference evidence="2 3" key="1">
    <citation type="submission" date="2024-02" db="EMBL/GenBank/DDBJ databases">
        <title>Bacteria isolated from the canopy kelp, Nereocystis luetkeana.</title>
        <authorList>
            <person name="Pfister C.A."/>
            <person name="Younker I.T."/>
            <person name="Light S.H."/>
        </authorList>
    </citation>
    <scope>NUCLEOTIDE SEQUENCE [LARGE SCALE GENOMIC DNA]</scope>
    <source>
        <strain evidence="2 3">TI.1.05</strain>
    </source>
</reference>
<dbReference type="InterPro" id="IPR026950">
    <property type="entry name" value="Caps_assemb_Wzi"/>
</dbReference>
<feature type="chain" id="PRO_5046827853" evidence="1">
    <location>
        <begin position="23"/>
        <end position="493"/>
    </location>
</feature>
<gene>
    <name evidence="2" type="ORF">V6256_12550</name>
</gene>
<dbReference type="EMBL" id="JBAKAZ010000055">
    <property type="protein sequence ID" value="MEL0630438.1"/>
    <property type="molecule type" value="Genomic_DNA"/>
</dbReference>
<proteinExistence type="predicted"/>
<comment type="caution">
    <text evidence="2">The sequence shown here is derived from an EMBL/GenBank/DDBJ whole genome shotgun (WGS) entry which is preliminary data.</text>
</comment>
<accession>A0ABU9GT00</accession>
<organism evidence="2 3">
    <name type="scientific">Psychromonas aquatilis</name>
    <dbReference type="NCBI Taxonomy" id="2005072"/>
    <lineage>
        <taxon>Bacteria</taxon>
        <taxon>Pseudomonadati</taxon>
        <taxon>Pseudomonadota</taxon>
        <taxon>Gammaproteobacteria</taxon>
        <taxon>Alteromonadales</taxon>
        <taxon>Psychromonadaceae</taxon>
        <taxon>Psychromonas</taxon>
    </lineage>
</organism>
<protein>
    <submittedName>
        <fullName evidence="2">Capsule assembly Wzi family protein</fullName>
    </submittedName>
</protein>
<evidence type="ECO:0000256" key="1">
    <source>
        <dbReference type="SAM" id="SignalP"/>
    </source>
</evidence>
<dbReference type="Pfam" id="PF14052">
    <property type="entry name" value="Caps_assemb_Wzi"/>
    <property type="match status" value="1"/>
</dbReference>
<keyword evidence="1" id="KW-0732">Signal</keyword>
<name>A0ABU9GT00_9GAMM</name>
<dbReference type="InterPro" id="IPR038636">
    <property type="entry name" value="Wzi_sf"/>
</dbReference>
<dbReference type="Proteomes" id="UP001369082">
    <property type="component" value="Unassembled WGS sequence"/>
</dbReference>
<dbReference type="Gene3D" id="2.40.160.130">
    <property type="entry name" value="Capsule assembly protein Wzi"/>
    <property type="match status" value="1"/>
</dbReference>
<dbReference type="RefSeq" id="WP_341598566.1">
    <property type="nucleotide sequence ID" value="NZ_JBAKAZ010000055.1"/>
</dbReference>
<feature type="signal peptide" evidence="1">
    <location>
        <begin position="1"/>
        <end position="22"/>
    </location>
</feature>
<evidence type="ECO:0000313" key="3">
    <source>
        <dbReference type="Proteomes" id="UP001369082"/>
    </source>
</evidence>
<evidence type="ECO:0000313" key="2">
    <source>
        <dbReference type="EMBL" id="MEL0630438.1"/>
    </source>
</evidence>